<dbReference type="Proteomes" id="UP000266005">
    <property type="component" value="Unassembled WGS sequence"/>
</dbReference>
<keyword evidence="1" id="KW-0732">Signal</keyword>
<name>A0A399RW54_9BACT</name>
<dbReference type="EMBL" id="QWGE01000006">
    <property type="protein sequence ID" value="RIJ34077.1"/>
    <property type="molecule type" value="Genomic_DNA"/>
</dbReference>
<gene>
    <name evidence="2" type="ORF">D1627_17085</name>
</gene>
<evidence type="ECO:0000256" key="1">
    <source>
        <dbReference type="SAM" id="SignalP"/>
    </source>
</evidence>
<protein>
    <recommendedName>
        <fullName evidence="4">Outer membrane protein beta-barrel domain-containing protein</fullName>
    </recommendedName>
</protein>
<evidence type="ECO:0000313" key="3">
    <source>
        <dbReference type="Proteomes" id="UP000266005"/>
    </source>
</evidence>
<accession>A0A399RW54</accession>
<keyword evidence="3" id="KW-1185">Reference proteome</keyword>
<dbReference type="InterPro" id="IPR011250">
    <property type="entry name" value="OMP/PagP_B-barrel"/>
</dbReference>
<dbReference type="RefSeq" id="WP_119433487.1">
    <property type="nucleotide sequence ID" value="NZ_QWGE01000006.1"/>
</dbReference>
<feature type="chain" id="PRO_5017181910" description="Outer membrane protein beta-barrel domain-containing protein" evidence="1">
    <location>
        <begin position="21"/>
        <end position="225"/>
    </location>
</feature>
<dbReference type="OrthoDB" id="849979at2"/>
<sequence length="225" mass="24721">MKRFILIILVIFTGSLCAMAQDNAPIEKHTMYLQVGVATPKGDFGSADFEDDYPDFADQGPLLQAGYRYRFSKFFAAGGSVTYRYNKFRMDAFVDDSDDLVTDKEARGWQSAMALADMYALYPLPDETTILYAKASAGASVNRSASWRINTVYGSLSMPADNASASAFGWAVGIMLRAKPVELYVESGMLYTKPAFTVAGAQGNRFKHKQAMNTLHVSLGVSYTL</sequence>
<organism evidence="2 3">
    <name type="scientific">Pontibacter oryzae</name>
    <dbReference type="NCBI Taxonomy" id="2304593"/>
    <lineage>
        <taxon>Bacteria</taxon>
        <taxon>Pseudomonadati</taxon>
        <taxon>Bacteroidota</taxon>
        <taxon>Cytophagia</taxon>
        <taxon>Cytophagales</taxon>
        <taxon>Hymenobacteraceae</taxon>
        <taxon>Pontibacter</taxon>
    </lineage>
</organism>
<dbReference type="AlphaFoldDB" id="A0A399RW54"/>
<proteinExistence type="predicted"/>
<dbReference type="SUPFAM" id="SSF56925">
    <property type="entry name" value="OMPA-like"/>
    <property type="match status" value="1"/>
</dbReference>
<evidence type="ECO:0008006" key="4">
    <source>
        <dbReference type="Google" id="ProtNLM"/>
    </source>
</evidence>
<comment type="caution">
    <text evidence="2">The sequence shown here is derived from an EMBL/GenBank/DDBJ whole genome shotgun (WGS) entry which is preliminary data.</text>
</comment>
<reference evidence="3" key="1">
    <citation type="submission" date="2018-08" db="EMBL/GenBank/DDBJ databases">
        <title>Mucilaginibacter sp. MYSH2.</title>
        <authorList>
            <person name="Seo T."/>
        </authorList>
    </citation>
    <scope>NUCLEOTIDE SEQUENCE [LARGE SCALE GENOMIC DNA]</scope>
    <source>
        <strain evidence="3">KIRAN</strain>
    </source>
</reference>
<evidence type="ECO:0000313" key="2">
    <source>
        <dbReference type="EMBL" id="RIJ34077.1"/>
    </source>
</evidence>
<feature type="signal peptide" evidence="1">
    <location>
        <begin position="1"/>
        <end position="20"/>
    </location>
</feature>